<dbReference type="RefSeq" id="WP_156052364.1">
    <property type="nucleotide sequence ID" value="NZ_JBIRUQ010000007.1"/>
</dbReference>
<dbReference type="GeneID" id="93509610"/>
<accession>A0ABW7TT26</accession>
<comment type="caution">
    <text evidence="1">The sequence shown here is derived from an EMBL/GenBank/DDBJ whole genome shotgun (WGS) entry which is preliminary data.</text>
</comment>
<dbReference type="Proteomes" id="UP001611263">
    <property type="component" value="Unassembled WGS sequence"/>
</dbReference>
<evidence type="ECO:0000313" key="1">
    <source>
        <dbReference type="EMBL" id="MFI1464178.1"/>
    </source>
</evidence>
<reference evidence="1 2" key="1">
    <citation type="submission" date="2024-10" db="EMBL/GenBank/DDBJ databases">
        <title>The Natural Products Discovery Center: Release of the First 8490 Sequenced Strains for Exploring Actinobacteria Biosynthetic Diversity.</title>
        <authorList>
            <person name="Kalkreuter E."/>
            <person name="Kautsar S.A."/>
            <person name="Yang D."/>
            <person name="Bader C.D."/>
            <person name="Teijaro C.N."/>
            <person name="Fluegel L."/>
            <person name="Davis C.M."/>
            <person name="Simpson J.R."/>
            <person name="Lauterbach L."/>
            <person name="Steele A.D."/>
            <person name="Gui C."/>
            <person name="Meng S."/>
            <person name="Li G."/>
            <person name="Viehrig K."/>
            <person name="Ye F."/>
            <person name="Su P."/>
            <person name="Kiefer A.F."/>
            <person name="Nichols A."/>
            <person name="Cepeda A.J."/>
            <person name="Yan W."/>
            <person name="Fan B."/>
            <person name="Jiang Y."/>
            <person name="Adhikari A."/>
            <person name="Zheng C.-J."/>
            <person name="Schuster L."/>
            <person name="Cowan T.M."/>
            <person name="Smanski M.J."/>
            <person name="Chevrette M.G."/>
            <person name="De Carvalho L.P.S."/>
            <person name="Shen B."/>
        </authorList>
    </citation>
    <scope>NUCLEOTIDE SEQUENCE [LARGE SCALE GENOMIC DNA]</scope>
    <source>
        <strain evidence="1 2">NPDC020568</strain>
    </source>
</reference>
<organism evidence="1 2">
    <name type="scientific">Nocardia carnea</name>
    <dbReference type="NCBI Taxonomy" id="37328"/>
    <lineage>
        <taxon>Bacteria</taxon>
        <taxon>Bacillati</taxon>
        <taxon>Actinomycetota</taxon>
        <taxon>Actinomycetes</taxon>
        <taxon>Mycobacteriales</taxon>
        <taxon>Nocardiaceae</taxon>
        <taxon>Nocardia</taxon>
    </lineage>
</organism>
<evidence type="ECO:0000313" key="2">
    <source>
        <dbReference type="Proteomes" id="UP001611263"/>
    </source>
</evidence>
<keyword evidence="2" id="KW-1185">Reference proteome</keyword>
<sequence>MNIGGPDPYFGAVTGTTPGGLGKRAGARFVDWIIAGRHDRFAEGTQVVETS</sequence>
<protein>
    <submittedName>
        <fullName evidence="1">Uncharacterized protein</fullName>
    </submittedName>
</protein>
<name>A0ABW7TT26_9NOCA</name>
<dbReference type="EMBL" id="JBIRUQ010000007">
    <property type="protein sequence ID" value="MFI1464178.1"/>
    <property type="molecule type" value="Genomic_DNA"/>
</dbReference>
<proteinExistence type="predicted"/>
<gene>
    <name evidence="1" type="ORF">ACH4WX_25935</name>
</gene>